<dbReference type="EMBL" id="MNQH01000001">
    <property type="protein sequence ID" value="OKY96729.1"/>
    <property type="molecule type" value="Genomic_DNA"/>
</dbReference>
<dbReference type="GO" id="GO:0016020">
    <property type="term" value="C:membrane"/>
    <property type="evidence" value="ECO:0007669"/>
    <property type="project" value="TreeGrafter"/>
</dbReference>
<dbReference type="RefSeq" id="WP_217726468.1">
    <property type="nucleotide sequence ID" value="NZ_BAAFLA010000005.1"/>
</dbReference>
<sequence>MNRIVILGATSGIGLEIAKLYIAAGWQVGAAGRRTENLEALRAAAPDRVKIRSIDITAPEAEERLLRLIADLGGCDLLLHCAGIGYNNPQLDAAREIATAETNTVGFTRIMDTAFDYFRRQGGGHLAAISSIAGTKGLGAAAAYSASKRYQNTYLDALAQLSRMQRLDIRITDIRPGFVDTPLLREGKYPMLMRPEKVAARIVRALEQRKRRIVIDRRYAVLVFFWRLIPEWLWERLPIRTK</sequence>
<organism evidence="4 5">
    <name type="scientific">Alistipes putredinis</name>
    <dbReference type="NCBI Taxonomy" id="28117"/>
    <lineage>
        <taxon>Bacteria</taxon>
        <taxon>Pseudomonadati</taxon>
        <taxon>Bacteroidota</taxon>
        <taxon>Bacteroidia</taxon>
        <taxon>Bacteroidales</taxon>
        <taxon>Rikenellaceae</taxon>
        <taxon>Alistipes</taxon>
    </lineage>
</organism>
<feature type="domain" description="Ketoreductase" evidence="3">
    <location>
        <begin position="2"/>
        <end position="177"/>
    </location>
</feature>
<accession>A0A1Q6FCY8</accession>
<dbReference type="PRINTS" id="PR00081">
    <property type="entry name" value="GDHRDH"/>
</dbReference>
<proteinExistence type="inferred from homology"/>
<keyword evidence="2" id="KW-0560">Oxidoreductase</keyword>
<dbReference type="PANTHER" id="PTHR44196:SF3">
    <property type="entry name" value="SHORT CHAIN DEHYDROGENASE FAMILY PROTEIN"/>
    <property type="match status" value="1"/>
</dbReference>
<dbReference type="InterPro" id="IPR036291">
    <property type="entry name" value="NAD(P)-bd_dom_sf"/>
</dbReference>
<evidence type="ECO:0000256" key="1">
    <source>
        <dbReference type="ARBA" id="ARBA00006484"/>
    </source>
</evidence>
<dbReference type="Proteomes" id="UP000187417">
    <property type="component" value="Unassembled WGS sequence"/>
</dbReference>
<dbReference type="GO" id="GO:0016491">
    <property type="term" value="F:oxidoreductase activity"/>
    <property type="evidence" value="ECO:0007669"/>
    <property type="project" value="UniProtKB-KW"/>
</dbReference>
<dbReference type="SUPFAM" id="SSF51735">
    <property type="entry name" value="NAD(P)-binding Rossmann-fold domains"/>
    <property type="match status" value="1"/>
</dbReference>
<evidence type="ECO:0000256" key="2">
    <source>
        <dbReference type="ARBA" id="ARBA00023002"/>
    </source>
</evidence>
<dbReference type="InterPro" id="IPR002347">
    <property type="entry name" value="SDR_fam"/>
</dbReference>
<dbReference type="InterPro" id="IPR057326">
    <property type="entry name" value="KR_dom"/>
</dbReference>
<comment type="caution">
    <text evidence="4">The sequence shown here is derived from an EMBL/GenBank/DDBJ whole genome shotgun (WGS) entry which is preliminary data.</text>
</comment>
<name>A0A1Q6FCY8_9BACT</name>
<dbReference type="Gene3D" id="3.40.50.720">
    <property type="entry name" value="NAD(P)-binding Rossmann-like Domain"/>
    <property type="match status" value="1"/>
</dbReference>
<comment type="similarity">
    <text evidence="1">Belongs to the short-chain dehydrogenases/reductases (SDR) family.</text>
</comment>
<evidence type="ECO:0000259" key="3">
    <source>
        <dbReference type="SMART" id="SM00822"/>
    </source>
</evidence>
<dbReference type="PANTHER" id="PTHR44196">
    <property type="entry name" value="DEHYDROGENASE/REDUCTASE SDR FAMILY MEMBER 7B"/>
    <property type="match status" value="1"/>
</dbReference>
<protein>
    <submittedName>
        <fullName evidence="4">Oxidoreductase</fullName>
    </submittedName>
</protein>
<dbReference type="STRING" id="28117.BHV66_01300"/>
<dbReference type="SMART" id="SM00822">
    <property type="entry name" value="PKS_KR"/>
    <property type="match status" value="1"/>
</dbReference>
<reference evidence="4 5" key="1">
    <citation type="journal article" date="2016" name="Nat. Biotechnol.">
        <title>Measurement of bacterial replication rates in microbial communities.</title>
        <authorList>
            <person name="Brown C.T."/>
            <person name="Olm M.R."/>
            <person name="Thomas B.C."/>
            <person name="Banfield J.F."/>
        </authorList>
    </citation>
    <scope>NUCLEOTIDE SEQUENCE [LARGE SCALE GENOMIC DNA]</scope>
    <source>
        <strain evidence="4">CAG:67_53_122</strain>
    </source>
</reference>
<gene>
    <name evidence="4" type="ORF">BHV66_01300</name>
</gene>
<evidence type="ECO:0000313" key="5">
    <source>
        <dbReference type="Proteomes" id="UP000187417"/>
    </source>
</evidence>
<evidence type="ECO:0000313" key="4">
    <source>
        <dbReference type="EMBL" id="OKY96729.1"/>
    </source>
</evidence>
<dbReference type="AlphaFoldDB" id="A0A1Q6FCY8"/>
<dbReference type="Pfam" id="PF00106">
    <property type="entry name" value="adh_short"/>
    <property type="match status" value="1"/>
</dbReference>